<evidence type="ECO:0000256" key="1">
    <source>
        <dbReference type="SAM" id="MobiDB-lite"/>
    </source>
</evidence>
<evidence type="ECO:0000259" key="2">
    <source>
        <dbReference type="SMART" id="SM00451"/>
    </source>
</evidence>
<dbReference type="Proteomes" id="UP001418222">
    <property type="component" value="Unassembled WGS sequence"/>
</dbReference>
<evidence type="ECO:0000313" key="3">
    <source>
        <dbReference type="EMBL" id="KAK8934292.1"/>
    </source>
</evidence>
<evidence type="ECO:0000313" key="4">
    <source>
        <dbReference type="Proteomes" id="UP001418222"/>
    </source>
</evidence>
<feature type="compositionally biased region" description="Basic and acidic residues" evidence="1">
    <location>
        <begin position="478"/>
        <end position="493"/>
    </location>
</feature>
<feature type="domain" description="U1-type" evidence="2">
    <location>
        <begin position="296"/>
        <end position="330"/>
    </location>
</feature>
<protein>
    <recommendedName>
        <fullName evidence="2">U1-type domain-containing protein</fullName>
    </recommendedName>
</protein>
<dbReference type="PANTHER" id="PTHR47487">
    <property type="entry name" value="OS06G0651300 PROTEIN-RELATED"/>
    <property type="match status" value="1"/>
</dbReference>
<dbReference type="GO" id="GO:0003676">
    <property type="term" value="F:nucleic acid binding"/>
    <property type="evidence" value="ECO:0007669"/>
    <property type="project" value="InterPro"/>
</dbReference>
<dbReference type="InterPro" id="IPR036236">
    <property type="entry name" value="Znf_C2H2_sf"/>
</dbReference>
<name>A0AAP0G2C4_9ASPA</name>
<reference evidence="3 4" key="1">
    <citation type="journal article" date="2022" name="Nat. Plants">
        <title>Genomes of leafy and leafless Platanthera orchids illuminate the evolution of mycoheterotrophy.</title>
        <authorList>
            <person name="Li M.H."/>
            <person name="Liu K.W."/>
            <person name="Li Z."/>
            <person name="Lu H.C."/>
            <person name="Ye Q.L."/>
            <person name="Zhang D."/>
            <person name="Wang J.Y."/>
            <person name="Li Y.F."/>
            <person name="Zhong Z.M."/>
            <person name="Liu X."/>
            <person name="Yu X."/>
            <person name="Liu D.K."/>
            <person name="Tu X.D."/>
            <person name="Liu B."/>
            <person name="Hao Y."/>
            <person name="Liao X.Y."/>
            <person name="Jiang Y.T."/>
            <person name="Sun W.H."/>
            <person name="Chen J."/>
            <person name="Chen Y.Q."/>
            <person name="Ai Y."/>
            <person name="Zhai J.W."/>
            <person name="Wu S.S."/>
            <person name="Zhou Z."/>
            <person name="Hsiao Y.Y."/>
            <person name="Wu W.L."/>
            <person name="Chen Y.Y."/>
            <person name="Lin Y.F."/>
            <person name="Hsu J.L."/>
            <person name="Li C.Y."/>
            <person name="Wang Z.W."/>
            <person name="Zhao X."/>
            <person name="Zhong W.Y."/>
            <person name="Ma X.K."/>
            <person name="Ma L."/>
            <person name="Huang J."/>
            <person name="Chen G.Z."/>
            <person name="Huang M.Z."/>
            <person name="Huang L."/>
            <person name="Peng D.H."/>
            <person name="Luo Y.B."/>
            <person name="Zou S.Q."/>
            <person name="Chen S.P."/>
            <person name="Lan S."/>
            <person name="Tsai W.C."/>
            <person name="Van de Peer Y."/>
            <person name="Liu Z.J."/>
        </authorList>
    </citation>
    <scope>NUCLEOTIDE SEQUENCE [LARGE SCALE GENOMIC DNA]</scope>
    <source>
        <strain evidence="3">Lor287</strain>
    </source>
</reference>
<dbReference type="EMBL" id="JBBWWQ010000012">
    <property type="protein sequence ID" value="KAK8934292.1"/>
    <property type="molecule type" value="Genomic_DNA"/>
</dbReference>
<feature type="region of interest" description="Disordered" evidence="1">
    <location>
        <begin position="402"/>
        <end position="493"/>
    </location>
</feature>
<comment type="caution">
    <text evidence="3">The sequence shown here is derived from an EMBL/GenBank/DDBJ whole genome shotgun (WGS) entry which is preliminary data.</text>
</comment>
<feature type="compositionally biased region" description="Polar residues" evidence="1">
    <location>
        <begin position="190"/>
        <end position="200"/>
    </location>
</feature>
<dbReference type="AlphaFoldDB" id="A0AAP0G2C4"/>
<feature type="domain" description="U1-type" evidence="2">
    <location>
        <begin position="493"/>
        <end position="527"/>
    </location>
</feature>
<proteinExistence type="predicted"/>
<feature type="compositionally biased region" description="Basic residues" evidence="1">
    <location>
        <begin position="462"/>
        <end position="477"/>
    </location>
</feature>
<gene>
    <name evidence="3" type="ORF">KSP39_PZI014697</name>
</gene>
<dbReference type="Pfam" id="PF12874">
    <property type="entry name" value="zf-met"/>
    <property type="match status" value="2"/>
</dbReference>
<dbReference type="SUPFAM" id="SSF57667">
    <property type="entry name" value="beta-beta-alpha zinc fingers"/>
    <property type="match status" value="2"/>
</dbReference>
<feature type="compositionally biased region" description="Gly residues" evidence="1">
    <location>
        <begin position="217"/>
        <end position="231"/>
    </location>
</feature>
<dbReference type="GO" id="GO:0008270">
    <property type="term" value="F:zinc ion binding"/>
    <property type="evidence" value="ECO:0007669"/>
    <property type="project" value="InterPro"/>
</dbReference>
<feature type="region of interest" description="Disordered" evidence="1">
    <location>
        <begin position="1"/>
        <end position="29"/>
    </location>
</feature>
<dbReference type="InterPro" id="IPR003604">
    <property type="entry name" value="Matrin/U1-like-C_Znf_C2H2"/>
</dbReference>
<sequence>MDYSSAAEAQAAQQQHQQQPTDQQQAYDPSQAQAYAAYYAAYNQYYAASGYYHQPYYPHDYSSSSAAAPSGAYYAEAQPESAIPPSDPAQIHYSGTHTAAYAPGTAYASGTTYAPGTAYPPGTTYAPGTAYAPTAEQDGYSYQAPQGLNPAAVAALSQLSQLSGTIDAAERAMAGMHDRQPPSHYPHYSQMPQAASSNRSGVGGMTHRSGGRRDGGPFRGSGGPSRGGGNRGSYIGPQPSRRDGGGPPSSRGRGHGRMSRGRGRRPQYSTSDSQQRSSAVSNASDPSTGQAQRPLFPIAWCDVCRVDCNSLEILEQHKSGKRHKKTLQRVLDIQARQNVISSESQYNAGTQPLVFVQGEDLPPKSNDEDGSTHTMNISIPSLGHMQPSGEMVEAYIASENNPTPNCITKQDAECPDQSQTVSDGAKNEGPGSDASQDETLPMEGHGKKRRMGSHDRNDRWRSSRPRMMRNGRGGRRLKSSEGRSFDRPKGPRERPRVCTICSVTCDTMAVFECHLSGKKHLARIKRFESQGSVFGPIAVYIPPNQPTRIPNRGPEPMFYGLQSLEALQQQGELQIQGMLQPGDHGLVFQQMENAPGHQIQHVKEAEGAAPDFVLVQSSGHPDEPPAPTNEQAAVIPDPDNSAPNENRPEIPIGEVATLPYHGASVGTDVAVPGADAAAEAPLPKSEPTVKG</sequence>
<feature type="region of interest" description="Disordered" evidence="1">
    <location>
        <begin position="615"/>
        <end position="655"/>
    </location>
</feature>
<dbReference type="PANTHER" id="PTHR47487:SF12">
    <property type="entry name" value="GLUTENIN, HIGH MOLECULAR WEIGHT SUBUNIT DX5-LIKE"/>
    <property type="match status" value="1"/>
</dbReference>
<dbReference type="Gene3D" id="3.30.160.60">
    <property type="entry name" value="Classic Zinc Finger"/>
    <property type="match status" value="2"/>
</dbReference>
<feature type="compositionally biased region" description="Polar residues" evidence="1">
    <location>
        <begin position="267"/>
        <end position="291"/>
    </location>
</feature>
<feature type="compositionally biased region" description="Basic and acidic residues" evidence="1">
    <location>
        <begin position="452"/>
        <end position="461"/>
    </location>
</feature>
<organism evidence="3 4">
    <name type="scientific">Platanthera zijinensis</name>
    <dbReference type="NCBI Taxonomy" id="2320716"/>
    <lineage>
        <taxon>Eukaryota</taxon>
        <taxon>Viridiplantae</taxon>
        <taxon>Streptophyta</taxon>
        <taxon>Embryophyta</taxon>
        <taxon>Tracheophyta</taxon>
        <taxon>Spermatophyta</taxon>
        <taxon>Magnoliopsida</taxon>
        <taxon>Liliopsida</taxon>
        <taxon>Asparagales</taxon>
        <taxon>Orchidaceae</taxon>
        <taxon>Orchidoideae</taxon>
        <taxon>Orchideae</taxon>
        <taxon>Orchidinae</taxon>
        <taxon>Platanthera</taxon>
    </lineage>
</organism>
<accession>A0AAP0G2C4</accession>
<dbReference type="InterPro" id="IPR013087">
    <property type="entry name" value="Znf_C2H2_type"/>
</dbReference>
<keyword evidence="4" id="KW-1185">Reference proteome</keyword>
<feature type="compositionally biased region" description="Basic residues" evidence="1">
    <location>
        <begin position="252"/>
        <end position="265"/>
    </location>
</feature>
<feature type="region of interest" description="Disordered" evidence="1">
    <location>
        <begin position="174"/>
        <end position="292"/>
    </location>
</feature>
<dbReference type="SMART" id="SM00451">
    <property type="entry name" value="ZnF_U1"/>
    <property type="match status" value="2"/>
</dbReference>